<dbReference type="AlphaFoldDB" id="A0A0H4X823"/>
<organism evidence="1 2">
    <name type="scientific">Pseudomyxococcus hansupus</name>
    <dbReference type="NCBI Taxonomy" id="1297742"/>
    <lineage>
        <taxon>Bacteria</taxon>
        <taxon>Pseudomonadati</taxon>
        <taxon>Myxococcota</taxon>
        <taxon>Myxococcia</taxon>
        <taxon>Myxococcales</taxon>
        <taxon>Cystobacterineae</taxon>
        <taxon>Myxococcaceae</taxon>
        <taxon>Pseudomyxococcus</taxon>
    </lineage>
</organism>
<sequence>MGEMSRRAGYAESWDLTYLVEQLRELIGHDLDLGEDLSAELEDVLGSLVLRNQRLRVLQRMVNADRAPDDLAVLRGALEDMDRELMARLPALLERLRSAMP</sequence>
<proteinExistence type="predicted"/>
<dbReference type="Proteomes" id="UP000009026">
    <property type="component" value="Chromosome"/>
</dbReference>
<name>A0A0H4X823_9BACT</name>
<evidence type="ECO:0000313" key="1">
    <source>
        <dbReference type="EMBL" id="AKQ70088.1"/>
    </source>
</evidence>
<evidence type="ECO:0000313" key="2">
    <source>
        <dbReference type="Proteomes" id="UP000009026"/>
    </source>
</evidence>
<dbReference type="KEGG" id="mym:A176_007000"/>
<dbReference type="PATRIC" id="fig|1297742.4.peg.7098"/>
<reference evidence="1 2" key="1">
    <citation type="journal article" date="2016" name="PLoS ONE">
        <title>Complete Genome Sequence and Comparative Genomics of a Novel Myxobacterium Myxococcus hansupus.</title>
        <authorList>
            <person name="Sharma G."/>
            <person name="Narwani T."/>
            <person name="Subramanian S."/>
        </authorList>
    </citation>
    <scope>NUCLEOTIDE SEQUENCE [LARGE SCALE GENOMIC DNA]</scope>
    <source>
        <strain evidence="2">mixupus</strain>
    </source>
</reference>
<accession>A0A0H4X823</accession>
<keyword evidence="2" id="KW-1185">Reference proteome</keyword>
<protein>
    <submittedName>
        <fullName evidence="1">Uncharacterized protein</fullName>
    </submittedName>
</protein>
<gene>
    <name evidence="1" type="ORF">A176_007000</name>
</gene>
<dbReference type="EMBL" id="CP012109">
    <property type="protein sequence ID" value="AKQ70088.1"/>
    <property type="molecule type" value="Genomic_DNA"/>
</dbReference>